<dbReference type="SMART" id="SM00220">
    <property type="entry name" value="S_TKc"/>
    <property type="match status" value="1"/>
</dbReference>
<evidence type="ECO:0000259" key="1">
    <source>
        <dbReference type="PROSITE" id="PS50011"/>
    </source>
</evidence>
<feature type="domain" description="Protein kinase" evidence="1">
    <location>
        <begin position="23"/>
        <end position="273"/>
    </location>
</feature>
<dbReference type="Gene3D" id="3.30.200.20">
    <property type="entry name" value="Phosphorylase Kinase, domain 1"/>
    <property type="match status" value="1"/>
</dbReference>
<dbReference type="InterPro" id="IPR000719">
    <property type="entry name" value="Prot_kinase_dom"/>
</dbReference>
<sequence length="302" mass="33476">MLSSSSSSSSSHHAWRQIDQGDVQVFEQIGGGGVAMVHRGLWEGRGVALKTLFDPKLSGAALERAYMDEVLVMSQLRHPNVVTFLGANMTPPNLFFVMELCERSLFEVLHRTSRTLSTTDRLRAAREIADGMAYLHARTPPIVHRDLKPQNVLEAKGGAYKICDFGLAKCSDAAAGTPAYMAPELLEARPYSKAVDIYAFGVLLCELFTSAIPFREYDFLDVKRAVLRGQRPPLPKFDTPGPIKRLIQDCWNHDPTKRPPFDQAAHLLEHATYTTRDTTFTDELGMAGDCLDDLIGGPKKKT</sequence>
<gene>
    <name evidence="2" type="ORF">CTAYLR_004686</name>
</gene>
<protein>
    <recommendedName>
        <fullName evidence="1">Protein kinase domain-containing protein</fullName>
    </recommendedName>
</protein>
<dbReference type="Gene3D" id="1.10.510.10">
    <property type="entry name" value="Transferase(Phosphotransferase) domain 1"/>
    <property type="match status" value="1"/>
</dbReference>
<dbReference type="InterPro" id="IPR051681">
    <property type="entry name" value="Ser/Thr_Kinases-Pseudokinases"/>
</dbReference>
<dbReference type="Pfam" id="PF07714">
    <property type="entry name" value="PK_Tyr_Ser-Thr"/>
    <property type="match status" value="1"/>
</dbReference>
<name>A0AAD7U7J9_9STRA</name>
<dbReference type="InterPro" id="IPR001245">
    <property type="entry name" value="Ser-Thr/Tyr_kinase_cat_dom"/>
</dbReference>
<keyword evidence="3" id="KW-1185">Reference proteome</keyword>
<dbReference type="PANTHER" id="PTHR44329">
    <property type="entry name" value="SERINE/THREONINE-PROTEIN KINASE TNNI3K-RELATED"/>
    <property type="match status" value="1"/>
</dbReference>
<reference evidence="2" key="1">
    <citation type="submission" date="2023-01" db="EMBL/GenBank/DDBJ databases">
        <title>Metagenome sequencing of chrysophaentin producing Chrysophaeum taylorii.</title>
        <authorList>
            <person name="Davison J."/>
            <person name="Bewley C."/>
        </authorList>
    </citation>
    <scope>NUCLEOTIDE SEQUENCE</scope>
    <source>
        <strain evidence="2">NIES-1699</strain>
    </source>
</reference>
<evidence type="ECO:0000313" key="2">
    <source>
        <dbReference type="EMBL" id="KAJ8599583.1"/>
    </source>
</evidence>
<organism evidence="2 3">
    <name type="scientific">Chrysophaeum taylorii</name>
    <dbReference type="NCBI Taxonomy" id="2483200"/>
    <lineage>
        <taxon>Eukaryota</taxon>
        <taxon>Sar</taxon>
        <taxon>Stramenopiles</taxon>
        <taxon>Ochrophyta</taxon>
        <taxon>Pelagophyceae</taxon>
        <taxon>Pelagomonadales</taxon>
        <taxon>Pelagomonadaceae</taxon>
        <taxon>Chrysophaeum</taxon>
    </lineage>
</organism>
<dbReference type="SUPFAM" id="SSF56112">
    <property type="entry name" value="Protein kinase-like (PK-like)"/>
    <property type="match status" value="1"/>
</dbReference>
<dbReference type="GO" id="GO:0005524">
    <property type="term" value="F:ATP binding"/>
    <property type="evidence" value="ECO:0007669"/>
    <property type="project" value="InterPro"/>
</dbReference>
<dbReference type="PANTHER" id="PTHR44329:SF289">
    <property type="entry name" value="SERINE_THREONINE-PROTEIN KINASE VIK"/>
    <property type="match status" value="1"/>
</dbReference>
<dbReference type="GO" id="GO:0004674">
    <property type="term" value="F:protein serine/threonine kinase activity"/>
    <property type="evidence" value="ECO:0007669"/>
    <property type="project" value="TreeGrafter"/>
</dbReference>
<proteinExistence type="predicted"/>
<dbReference type="PIRSF" id="PIRSF000654">
    <property type="entry name" value="Integrin-linked_kinase"/>
    <property type="match status" value="1"/>
</dbReference>
<dbReference type="AlphaFoldDB" id="A0AAD7U7J9"/>
<comment type="caution">
    <text evidence="2">The sequence shown here is derived from an EMBL/GenBank/DDBJ whole genome shotgun (WGS) entry which is preliminary data.</text>
</comment>
<dbReference type="CDD" id="cd13999">
    <property type="entry name" value="STKc_MAP3K-like"/>
    <property type="match status" value="1"/>
</dbReference>
<evidence type="ECO:0000313" key="3">
    <source>
        <dbReference type="Proteomes" id="UP001230188"/>
    </source>
</evidence>
<dbReference type="Proteomes" id="UP001230188">
    <property type="component" value="Unassembled WGS sequence"/>
</dbReference>
<dbReference type="InterPro" id="IPR011009">
    <property type="entry name" value="Kinase-like_dom_sf"/>
</dbReference>
<dbReference type="PROSITE" id="PS50011">
    <property type="entry name" value="PROTEIN_KINASE_DOM"/>
    <property type="match status" value="1"/>
</dbReference>
<dbReference type="EMBL" id="JAQMWT010000552">
    <property type="protein sequence ID" value="KAJ8599583.1"/>
    <property type="molecule type" value="Genomic_DNA"/>
</dbReference>
<accession>A0AAD7U7J9</accession>